<proteinExistence type="predicted"/>
<gene>
    <name evidence="2" type="ORF">EDS130_LOCUS20495</name>
</gene>
<comment type="caution">
    <text evidence="2">The sequence shown here is derived from an EMBL/GenBank/DDBJ whole genome shotgun (WGS) entry which is preliminary data.</text>
</comment>
<evidence type="ECO:0000313" key="2">
    <source>
        <dbReference type="EMBL" id="CAF1110703.1"/>
    </source>
</evidence>
<evidence type="ECO:0000256" key="1">
    <source>
        <dbReference type="SAM" id="MobiDB-lite"/>
    </source>
</evidence>
<name>A0A814PUA6_ADIRI</name>
<dbReference type="Proteomes" id="UP000663852">
    <property type="component" value="Unassembled WGS sequence"/>
</dbReference>
<sequence>MTSSSVHYLSDTKYQWATTVLEGLTKQQNNGNMEKSIVFSSACEIIKRLLDAYDHSDPKIQEIHVSDPRPSESNAIPSPGFHRIRRIPVGSDKILYWIRSDPSMGLFDLGTKVILHLNEKKQEPSSSGFRHSFRRFQQVPADSLPPDSGRNRPCYNNLGL</sequence>
<reference evidence="2" key="1">
    <citation type="submission" date="2021-02" db="EMBL/GenBank/DDBJ databases">
        <authorList>
            <person name="Nowell W R."/>
        </authorList>
    </citation>
    <scope>NUCLEOTIDE SEQUENCE</scope>
</reference>
<evidence type="ECO:0000313" key="3">
    <source>
        <dbReference type="Proteomes" id="UP000663852"/>
    </source>
</evidence>
<dbReference type="AlphaFoldDB" id="A0A814PUA6"/>
<feature type="region of interest" description="Disordered" evidence="1">
    <location>
        <begin position="139"/>
        <end position="160"/>
    </location>
</feature>
<accession>A0A814PUA6</accession>
<dbReference type="EMBL" id="CAJNOJ010000101">
    <property type="protein sequence ID" value="CAF1110703.1"/>
    <property type="molecule type" value="Genomic_DNA"/>
</dbReference>
<protein>
    <submittedName>
        <fullName evidence="2">Uncharacterized protein</fullName>
    </submittedName>
</protein>
<organism evidence="2 3">
    <name type="scientific">Adineta ricciae</name>
    <name type="common">Rotifer</name>
    <dbReference type="NCBI Taxonomy" id="249248"/>
    <lineage>
        <taxon>Eukaryota</taxon>
        <taxon>Metazoa</taxon>
        <taxon>Spiralia</taxon>
        <taxon>Gnathifera</taxon>
        <taxon>Rotifera</taxon>
        <taxon>Eurotatoria</taxon>
        <taxon>Bdelloidea</taxon>
        <taxon>Adinetida</taxon>
        <taxon>Adinetidae</taxon>
        <taxon>Adineta</taxon>
    </lineage>
</organism>